<protein>
    <submittedName>
        <fullName evidence="2">Protein phosphatase</fullName>
    </submittedName>
</protein>
<dbReference type="PROSITE" id="PS51746">
    <property type="entry name" value="PPM_2"/>
    <property type="match status" value="1"/>
</dbReference>
<dbReference type="SMART" id="SM00332">
    <property type="entry name" value="PP2Cc"/>
    <property type="match status" value="1"/>
</dbReference>
<dbReference type="AlphaFoldDB" id="A0A3N1Y852"/>
<sequence length="272" mass="29217">MSVRGSIAFAGVSDAGRVRAHNEDSIGIDEGLGIALLADGMGGHNAGEVASALAVEVVMRELRRRLPHPEGGGDWAGFAPATRVLAEAVHKANAAIHEAAAARPQCRGMGTTLVGLLFHDDRASIAHVGDSRVYRLRAGVLEQLTTDHTLVQELVARGFYTPEEAATALNRNVITRALGTEPQVAVDLQEEAVRPGDLFLLCSDGLSDMMDDGEIAAELARADSPLEARARRLVALANAHGGRDNISVILAEVRRPFPARRSWWRRLVTWFD</sequence>
<keyword evidence="3" id="KW-1185">Reference proteome</keyword>
<accession>A0A3N1Y852</accession>
<dbReference type="InterPro" id="IPR001932">
    <property type="entry name" value="PPM-type_phosphatase-like_dom"/>
</dbReference>
<dbReference type="SUPFAM" id="SSF81606">
    <property type="entry name" value="PP2C-like"/>
    <property type="match status" value="1"/>
</dbReference>
<evidence type="ECO:0000313" key="3">
    <source>
        <dbReference type="Proteomes" id="UP000276634"/>
    </source>
</evidence>
<dbReference type="Proteomes" id="UP000276634">
    <property type="component" value="Unassembled WGS sequence"/>
</dbReference>
<dbReference type="PANTHER" id="PTHR47992">
    <property type="entry name" value="PROTEIN PHOSPHATASE"/>
    <property type="match status" value="1"/>
</dbReference>
<name>A0A3N1Y852_9GAMM</name>
<reference evidence="2 3" key="1">
    <citation type="submission" date="2018-11" db="EMBL/GenBank/DDBJ databases">
        <title>Genomic Encyclopedia of Type Strains, Phase IV (KMG-IV): sequencing the most valuable type-strain genomes for metagenomic binning, comparative biology and taxonomic classification.</title>
        <authorList>
            <person name="Goeker M."/>
        </authorList>
    </citation>
    <scope>NUCLEOTIDE SEQUENCE [LARGE SCALE GENOMIC DNA]</scope>
    <source>
        <strain evidence="2 3">DSM 100275</strain>
    </source>
</reference>
<dbReference type="Gene3D" id="3.60.40.10">
    <property type="entry name" value="PPM-type phosphatase domain"/>
    <property type="match status" value="1"/>
</dbReference>
<evidence type="ECO:0000259" key="1">
    <source>
        <dbReference type="PROSITE" id="PS51746"/>
    </source>
</evidence>
<proteinExistence type="predicted"/>
<evidence type="ECO:0000313" key="2">
    <source>
        <dbReference type="EMBL" id="ROR34678.1"/>
    </source>
</evidence>
<organism evidence="2 3">
    <name type="scientific">Inmirania thermothiophila</name>
    <dbReference type="NCBI Taxonomy" id="1750597"/>
    <lineage>
        <taxon>Bacteria</taxon>
        <taxon>Pseudomonadati</taxon>
        <taxon>Pseudomonadota</taxon>
        <taxon>Gammaproteobacteria</taxon>
        <taxon>Chromatiales</taxon>
        <taxon>Ectothiorhodospiraceae</taxon>
        <taxon>Inmirania</taxon>
    </lineage>
</organism>
<comment type="caution">
    <text evidence="2">The sequence shown here is derived from an EMBL/GenBank/DDBJ whole genome shotgun (WGS) entry which is preliminary data.</text>
</comment>
<dbReference type="InterPro" id="IPR015655">
    <property type="entry name" value="PP2C"/>
</dbReference>
<dbReference type="CDD" id="cd00143">
    <property type="entry name" value="PP2Cc"/>
    <property type="match status" value="1"/>
</dbReference>
<dbReference type="SMART" id="SM00331">
    <property type="entry name" value="PP2C_SIG"/>
    <property type="match status" value="1"/>
</dbReference>
<dbReference type="GO" id="GO:0004722">
    <property type="term" value="F:protein serine/threonine phosphatase activity"/>
    <property type="evidence" value="ECO:0007669"/>
    <property type="project" value="InterPro"/>
</dbReference>
<gene>
    <name evidence="2" type="ORF">EDC57_0579</name>
</gene>
<dbReference type="InterPro" id="IPR036457">
    <property type="entry name" value="PPM-type-like_dom_sf"/>
</dbReference>
<dbReference type="Pfam" id="PF13672">
    <property type="entry name" value="PP2C_2"/>
    <property type="match status" value="1"/>
</dbReference>
<feature type="domain" description="PPM-type phosphatase" evidence="1">
    <location>
        <begin position="6"/>
        <end position="253"/>
    </location>
</feature>
<dbReference type="NCBIfam" id="NF033484">
    <property type="entry name" value="Stp1_PP2C_phos"/>
    <property type="match status" value="1"/>
</dbReference>
<dbReference type="EMBL" id="RJVI01000001">
    <property type="protein sequence ID" value="ROR34678.1"/>
    <property type="molecule type" value="Genomic_DNA"/>
</dbReference>